<dbReference type="PANTHER" id="PTHR42743">
    <property type="entry name" value="AMINO-ACID AMINOTRANSFERASE"/>
    <property type="match status" value="1"/>
</dbReference>
<keyword evidence="4" id="KW-0663">Pyridoxal phosphate</keyword>
<evidence type="ECO:0000256" key="4">
    <source>
        <dbReference type="ARBA" id="ARBA00022898"/>
    </source>
</evidence>
<dbReference type="Gene3D" id="3.20.10.10">
    <property type="entry name" value="D-amino Acid Aminotransferase, subunit A, domain 2"/>
    <property type="match status" value="1"/>
</dbReference>
<comment type="caution">
    <text evidence="5">The sequence shown here is derived from an EMBL/GenBank/DDBJ whole genome shotgun (WGS) entry which is preliminary data.</text>
</comment>
<dbReference type="InterPro" id="IPR050571">
    <property type="entry name" value="Class-IV_PLP-Dep_Aminotrnsfr"/>
</dbReference>
<comment type="subunit">
    <text evidence="3">Homodimer.</text>
</comment>
<evidence type="ECO:0000256" key="2">
    <source>
        <dbReference type="ARBA" id="ARBA00009320"/>
    </source>
</evidence>
<dbReference type="Proteomes" id="UP000535838">
    <property type="component" value="Unassembled WGS sequence"/>
</dbReference>
<organism evidence="5 6">
    <name type="scientific">Cohnella thailandensis</name>
    <dbReference type="NCBI Taxonomy" id="557557"/>
    <lineage>
        <taxon>Bacteria</taxon>
        <taxon>Bacillati</taxon>
        <taxon>Bacillota</taxon>
        <taxon>Bacilli</taxon>
        <taxon>Bacillales</taxon>
        <taxon>Paenibacillaceae</taxon>
        <taxon>Cohnella</taxon>
    </lineage>
</organism>
<dbReference type="GO" id="GO:0005829">
    <property type="term" value="C:cytosol"/>
    <property type="evidence" value="ECO:0007669"/>
    <property type="project" value="TreeGrafter"/>
</dbReference>
<dbReference type="GO" id="GO:0008696">
    <property type="term" value="F:4-amino-4-deoxychorismate lyase activity"/>
    <property type="evidence" value="ECO:0007669"/>
    <property type="project" value="UniProtKB-EC"/>
</dbReference>
<dbReference type="InterPro" id="IPR036038">
    <property type="entry name" value="Aminotransferase-like"/>
</dbReference>
<dbReference type="GO" id="GO:0008652">
    <property type="term" value="P:amino acid biosynthetic process"/>
    <property type="evidence" value="ECO:0007669"/>
    <property type="project" value="UniProtKB-ARBA"/>
</dbReference>
<dbReference type="InterPro" id="IPR043132">
    <property type="entry name" value="BCAT-like_C"/>
</dbReference>
<dbReference type="SUPFAM" id="SSF56752">
    <property type="entry name" value="D-aminoacid aminotransferase-like PLP-dependent enzymes"/>
    <property type="match status" value="1"/>
</dbReference>
<dbReference type="InterPro" id="IPR001544">
    <property type="entry name" value="Aminotrans_IV"/>
</dbReference>
<dbReference type="Pfam" id="PF01063">
    <property type="entry name" value="Aminotran_4"/>
    <property type="match status" value="1"/>
</dbReference>
<keyword evidence="6" id="KW-1185">Reference proteome</keyword>
<accession>A0A841T9N2</accession>
<sequence length="297" mass="33168">MKVQLDGQLMNSEEAVISVHDHGFLYGMGLFETFRTYEGEPWLLEWHAERLAEGCEALGIRYAPNVDHMRSSVARLIEANGLQDRDAYIRWSVSAGIGAVGLPAEPYRKPTEIVYAKPQAADEPEERSGKPLRLLKLRRSEPEADVRLKSFHYMNNILAKRELASGGAVPGTEGLFLNAAGHVVEGMVSNVFWFRGDTLCTPSLGCGPLAGVTRRYVIRLAKAQGWRVEEGAYAWEELLRAEEAFVTSSIQELVPVIRLEDADGKVQGDIRMDKPGERTFKLMQEYRSAATKGRMRA</sequence>
<dbReference type="AlphaFoldDB" id="A0A841T9N2"/>
<reference evidence="5 6" key="1">
    <citation type="submission" date="2020-08" db="EMBL/GenBank/DDBJ databases">
        <title>Cohnella phylogeny.</title>
        <authorList>
            <person name="Dunlap C."/>
        </authorList>
    </citation>
    <scope>NUCLEOTIDE SEQUENCE [LARGE SCALE GENOMIC DNA]</scope>
    <source>
        <strain evidence="5 6">DSM 25241</strain>
    </source>
</reference>
<dbReference type="EMBL" id="JACJVQ010000026">
    <property type="protein sequence ID" value="MBB6637921.1"/>
    <property type="molecule type" value="Genomic_DNA"/>
</dbReference>
<comment type="similarity">
    <text evidence="2">Belongs to the class-IV pyridoxal-phosphate-dependent aminotransferase family.</text>
</comment>
<comment type="cofactor">
    <cofactor evidence="1">
        <name>pyridoxal 5'-phosphate</name>
        <dbReference type="ChEBI" id="CHEBI:597326"/>
    </cofactor>
</comment>
<dbReference type="EC" id="4.1.3.38" evidence="5"/>
<dbReference type="PANTHER" id="PTHR42743:SF11">
    <property type="entry name" value="AMINODEOXYCHORISMATE LYASE"/>
    <property type="match status" value="1"/>
</dbReference>
<evidence type="ECO:0000256" key="3">
    <source>
        <dbReference type="ARBA" id="ARBA00011738"/>
    </source>
</evidence>
<evidence type="ECO:0000313" key="6">
    <source>
        <dbReference type="Proteomes" id="UP000535838"/>
    </source>
</evidence>
<gene>
    <name evidence="5" type="primary">pabC</name>
    <name evidence="5" type="ORF">H7B67_27655</name>
</gene>
<proteinExistence type="inferred from homology"/>
<dbReference type="Gene3D" id="3.30.470.10">
    <property type="match status" value="1"/>
</dbReference>
<evidence type="ECO:0000313" key="5">
    <source>
        <dbReference type="EMBL" id="MBB6637921.1"/>
    </source>
</evidence>
<protein>
    <submittedName>
        <fullName evidence="5">Aminodeoxychorismate lyase</fullName>
        <ecNumber evidence="5">4.1.3.38</ecNumber>
    </submittedName>
</protein>
<evidence type="ECO:0000256" key="1">
    <source>
        <dbReference type="ARBA" id="ARBA00001933"/>
    </source>
</evidence>
<dbReference type="RefSeq" id="WP_185123132.1">
    <property type="nucleotide sequence ID" value="NZ_JACJVQ010000026.1"/>
</dbReference>
<name>A0A841T9N2_9BACL</name>
<dbReference type="InterPro" id="IPR043131">
    <property type="entry name" value="BCAT-like_N"/>
</dbReference>
<dbReference type="NCBIfam" id="NF005800">
    <property type="entry name" value="PRK07650.1"/>
    <property type="match status" value="1"/>
</dbReference>
<dbReference type="FunFam" id="3.20.10.10:FF:000002">
    <property type="entry name" value="D-alanine aminotransferase"/>
    <property type="match status" value="1"/>
</dbReference>
<dbReference type="CDD" id="cd00449">
    <property type="entry name" value="PLPDE_IV"/>
    <property type="match status" value="1"/>
</dbReference>
<dbReference type="GO" id="GO:0046394">
    <property type="term" value="P:carboxylic acid biosynthetic process"/>
    <property type="evidence" value="ECO:0007669"/>
    <property type="project" value="UniProtKB-ARBA"/>
</dbReference>
<keyword evidence="5" id="KW-0456">Lyase</keyword>